<dbReference type="InterPro" id="IPR051258">
    <property type="entry name" value="Diverse_Substrate_Transporter"/>
</dbReference>
<organism evidence="9 10">
    <name type="scientific">Fusibacter ferrireducens</name>
    <dbReference type="NCBI Taxonomy" id="2785058"/>
    <lineage>
        <taxon>Bacteria</taxon>
        <taxon>Bacillati</taxon>
        <taxon>Bacillota</taxon>
        <taxon>Clostridia</taxon>
        <taxon>Eubacteriales</taxon>
        <taxon>Eubacteriales Family XII. Incertae Sedis</taxon>
        <taxon>Fusibacter</taxon>
    </lineage>
</organism>
<evidence type="ECO:0000259" key="8">
    <source>
        <dbReference type="Pfam" id="PF00892"/>
    </source>
</evidence>
<feature type="transmembrane region" description="Helical" evidence="7">
    <location>
        <begin position="102"/>
        <end position="119"/>
    </location>
</feature>
<evidence type="ECO:0000256" key="1">
    <source>
        <dbReference type="ARBA" id="ARBA00004651"/>
    </source>
</evidence>
<keyword evidence="3" id="KW-1003">Cell membrane</keyword>
<evidence type="ECO:0000256" key="5">
    <source>
        <dbReference type="ARBA" id="ARBA00022989"/>
    </source>
</evidence>
<feature type="transmembrane region" description="Helical" evidence="7">
    <location>
        <begin position="76"/>
        <end position="96"/>
    </location>
</feature>
<protein>
    <submittedName>
        <fullName evidence="9">DMT family transporter</fullName>
    </submittedName>
</protein>
<dbReference type="InterPro" id="IPR037185">
    <property type="entry name" value="EmrE-like"/>
</dbReference>
<comment type="caution">
    <text evidence="9">The sequence shown here is derived from an EMBL/GenBank/DDBJ whole genome shotgun (WGS) entry which is preliminary data.</text>
</comment>
<evidence type="ECO:0000256" key="7">
    <source>
        <dbReference type="SAM" id="Phobius"/>
    </source>
</evidence>
<feature type="transmembrane region" description="Helical" evidence="7">
    <location>
        <begin position="214"/>
        <end position="235"/>
    </location>
</feature>
<proteinExistence type="inferred from homology"/>
<evidence type="ECO:0000256" key="6">
    <source>
        <dbReference type="ARBA" id="ARBA00023136"/>
    </source>
</evidence>
<evidence type="ECO:0000256" key="2">
    <source>
        <dbReference type="ARBA" id="ARBA00007362"/>
    </source>
</evidence>
<sequence length="305" mass="33484">MSRLSKNQQKYLSDLSLLFVAAVWGGGFVAVKDALNTVTPMFLMAIRFVLATLFLYMFLFKWIGKLSLQDIKKGSVVGIILFLAFSAQTVGLQYTLASKQGFLTATYVVMVPFLSWIFYKKMPGVKAFLGSLITVAGIGLISFQGTSSFVLNIGDGLTLLCALLFAMHILSIEYFAKDMAVIKLAFVQIAVAAILFVITAFITEPIPVSLSPRAWFAIVYLAMFSTFLCFTVQTVAQKFTTSSHASIILSLESVFAALFGVILLKEHMSKMMLVGCGLIFIAILMVELNFSSKSKLKVQTGEQKL</sequence>
<name>A0ABR9ZSD7_9FIRM</name>
<dbReference type="PANTHER" id="PTHR42920">
    <property type="entry name" value="OS03G0707200 PROTEIN-RELATED"/>
    <property type="match status" value="1"/>
</dbReference>
<accession>A0ABR9ZSD7</accession>
<keyword evidence="10" id="KW-1185">Reference proteome</keyword>
<evidence type="ECO:0000256" key="3">
    <source>
        <dbReference type="ARBA" id="ARBA00022475"/>
    </source>
</evidence>
<evidence type="ECO:0000313" key="10">
    <source>
        <dbReference type="Proteomes" id="UP000614200"/>
    </source>
</evidence>
<feature type="transmembrane region" description="Helical" evidence="7">
    <location>
        <begin position="42"/>
        <end position="64"/>
    </location>
</feature>
<feature type="domain" description="EamA" evidence="8">
    <location>
        <begin position="153"/>
        <end position="286"/>
    </location>
</feature>
<feature type="domain" description="EamA" evidence="8">
    <location>
        <begin position="15"/>
        <end position="142"/>
    </location>
</feature>
<feature type="transmembrane region" description="Helical" evidence="7">
    <location>
        <begin position="12"/>
        <end position="30"/>
    </location>
</feature>
<evidence type="ECO:0000256" key="4">
    <source>
        <dbReference type="ARBA" id="ARBA00022692"/>
    </source>
</evidence>
<keyword evidence="5 7" id="KW-1133">Transmembrane helix</keyword>
<evidence type="ECO:0000313" key="9">
    <source>
        <dbReference type="EMBL" id="MBF4692866.1"/>
    </source>
</evidence>
<gene>
    <name evidence="9" type="ORF">ISU02_07030</name>
</gene>
<feature type="transmembrane region" description="Helical" evidence="7">
    <location>
        <begin position="182"/>
        <end position="202"/>
    </location>
</feature>
<feature type="transmembrane region" description="Helical" evidence="7">
    <location>
        <begin position="247"/>
        <end position="265"/>
    </location>
</feature>
<keyword evidence="6 7" id="KW-0472">Membrane</keyword>
<comment type="similarity">
    <text evidence="2">Belongs to the EamA transporter family.</text>
</comment>
<keyword evidence="4 7" id="KW-0812">Transmembrane</keyword>
<feature type="transmembrane region" description="Helical" evidence="7">
    <location>
        <begin position="149"/>
        <end position="170"/>
    </location>
</feature>
<reference evidence="9 10" key="1">
    <citation type="submission" date="2020-11" db="EMBL/GenBank/DDBJ databases">
        <title>Fusibacter basophilias sp. nov.</title>
        <authorList>
            <person name="Qiu D."/>
        </authorList>
    </citation>
    <scope>NUCLEOTIDE SEQUENCE [LARGE SCALE GENOMIC DNA]</scope>
    <source>
        <strain evidence="9 10">Q10-2</strain>
    </source>
</reference>
<dbReference type="Proteomes" id="UP000614200">
    <property type="component" value="Unassembled WGS sequence"/>
</dbReference>
<dbReference type="EMBL" id="JADKNH010000004">
    <property type="protein sequence ID" value="MBF4692866.1"/>
    <property type="molecule type" value="Genomic_DNA"/>
</dbReference>
<dbReference type="InterPro" id="IPR000620">
    <property type="entry name" value="EamA_dom"/>
</dbReference>
<feature type="transmembrane region" description="Helical" evidence="7">
    <location>
        <begin position="271"/>
        <end position="290"/>
    </location>
</feature>
<dbReference type="PANTHER" id="PTHR42920:SF5">
    <property type="entry name" value="EAMA DOMAIN-CONTAINING PROTEIN"/>
    <property type="match status" value="1"/>
</dbReference>
<dbReference type="Pfam" id="PF00892">
    <property type="entry name" value="EamA"/>
    <property type="match status" value="2"/>
</dbReference>
<feature type="transmembrane region" description="Helical" evidence="7">
    <location>
        <begin position="126"/>
        <end position="143"/>
    </location>
</feature>
<dbReference type="SUPFAM" id="SSF103481">
    <property type="entry name" value="Multidrug resistance efflux transporter EmrE"/>
    <property type="match status" value="2"/>
</dbReference>
<dbReference type="RefSeq" id="WP_194701113.1">
    <property type="nucleotide sequence ID" value="NZ_JADKNH010000004.1"/>
</dbReference>
<comment type="subcellular location">
    <subcellularLocation>
        <location evidence="1">Cell membrane</location>
        <topology evidence="1">Multi-pass membrane protein</topology>
    </subcellularLocation>
</comment>